<dbReference type="EMBL" id="BMHP01000003">
    <property type="protein sequence ID" value="GGD78883.1"/>
    <property type="molecule type" value="Genomic_DNA"/>
</dbReference>
<proteinExistence type="predicted"/>
<evidence type="ECO:0000313" key="1">
    <source>
        <dbReference type="EMBL" id="GGD78883.1"/>
    </source>
</evidence>
<gene>
    <name evidence="1" type="ORF">GCM10010911_41220</name>
</gene>
<reference evidence="1" key="2">
    <citation type="submission" date="2020-09" db="EMBL/GenBank/DDBJ databases">
        <authorList>
            <person name="Sun Q."/>
            <person name="Zhou Y."/>
        </authorList>
    </citation>
    <scope>NUCLEOTIDE SEQUENCE</scope>
    <source>
        <strain evidence="1">CGMCC 1.15178</strain>
    </source>
</reference>
<name>A0A917DYJ1_9BACL</name>
<dbReference type="Gene3D" id="1.10.1660.10">
    <property type="match status" value="1"/>
</dbReference>
<organism evidence="1 2">
    <name type="scientific">Paenibacillus nasutitermitis</name>
    <dbReference type="NCBI Taxonomy" id="1652958"/>
    <lineage>
        <taxon>Bacteria</taxon>
        <taxon>Bacillati</taxon>
        <taxon>Bacillota</taxon>
        <taxon>Bacilli</taxon>
        <taxon>Bacillales</taxon>
        <taxon>Paenibacillaceae</taxon>
        <taxon>Paenibacillus</taxon>
    </lineage>
</organism>
<dbReference type="InterPro" id="IPR009061">
    <property type="entry name" value="DNA-bd_dom_put_sf"/>
</dbReference>
<protein>
    <submittedName>
        <fullName evidence="1">Uncharacterized protein</fullName>
    </submittedName>
</protein>
<keyword evidence="2" id="KW-1185">Reference proteome</keyword>
<evidence type="ECO:0000313" key="2">
    <source>
        <dbReference type="Proteomes" id="UP000612456"/>
    </source>
</evidence>
<dbReference type="AlphaFoldDB" id="A0A917DYJ1"/>
<comment type="caution">
    <text evidence="1">The sequence shown here is derived from an EMBL/GenBank/DDBJ whole genome shotgun (WGS) entry which is preliminary data.</text>
</comment>
<sequence>MILFLKEMNFLLKEIKGILNLTKEEQQLFLKKHIQTLLLKKHRLETIITALDKYVSGKDIYN</sequence>
<dbReference type="Proteomes" id="UP000612456">
    <property type="component" value="Unassembled WGS sequence"/>
</dbReference>
<accession>A0A917DYJ1</accession>
<reference evidence="1" key="1">
    <citation type="journal article" date="2014" name="Int. J. Syst. Evol. Microbiol.">
        <title>Complete genome sequence of Corynebacterium casei LMG S-19264T (=DSM 44701T), isolated from a smear-ripened cheese.</title>
        <authorList>
            <consortium name="US DOE Joint Genome Institute (JGI-PGF)"/>
            <person name="Walter F."/>
            <person name="Albersmeier A."/>
            <person name="Kalinowski J."/>
            <person name="Ruckert C."/>
        </authorList>
    </citation>
    <scope>NUCLEOTIDE SEQUENCE</scope>
    <source>
        <strain evidence="1">CGMCC 1.15178</strain>
    </source>
</reference>
<dbReference type="SUPFAM" id="SSF46955">
    <property type="entry name" value="Putative DNA-binding domain"/>
    <property type="match status" value="1"/>
</dbReference>